<gene>
    <name evidence="1" type="ORF">Fmac_015778</name>
</gene>
<keyword evidence="2" id="KW-1185">Reference proteome</keyword>
<organism evidence="1 2">
    <name type="scientific">Flemingia macrophylla</name>
    <dbReference type="NCBI Taxonomy" id="520843"/>
    <lineage>
        <taxon>Eukaryota</taxon>
        <taxon>Viridiplantae</taxon>
        <taxon>Streptophyta</taxon>
        <taxon>Embryophyta</taxon>
        <taxon>Tracheophyta</taxon>
        <taxon>Spermatophyta</taxon>
        <taxon>Magnoliopsida</taxon>
        <taxon>eudicotyledons</taxon>
        <taxon>Gunneridae</taxon>
        <taxon>Pentapetalae</taxon>
        <taxon>rosids</taxon>
        <taxon>fabids</taxon>
        <taxon>Fabales</taxon>
        <taxon>Fabaceae</taxon>
        <taxon>Papilionoideae</taxon>
        <taxon>50 kb inversion clade</taxon>
        <taxon>NPAAA clade</taxon>
        <taxon>indigoferoid/millettioid clade</taxon>
        <taxon>Phaseoleae</taxon>
        <taxon>Flemingia</taxon>
    </lineage>
</organism>
<sequence>MTNFEPLISCKHTQDTSSNVFYHLSSVNPTGYKDYACVLHFLFYCSPSY</sequence>
<evidence type="ECO:0000313" key="2">
    <source>
        <dbReference type="Proteomes" id="UP001603857"/>
    </source>
</evidence>
<reference evidence="1 2" key="1">
    <citation type="submission" date="2024-08" db="EMBL/GenBank/DDBJ databases">
        <title>Insights into the chromosomal genome structure of Flemingia macrophylla.</title>
        <authorList>
            <person name="Ding Y."/>
            <person name="Zhao Y."/>
            <person name="Bi W."/>
            <person name="Wu M."/>
            <person name="Zhao G."/>
            <person name="Gong Y."/>
            <person name="Li W."/>
            <person name="Zhang P."/>
        </authorList>
    </citation>
    <scope>NUCLEOTIDE SEQUENCE [LARGE SCALE GENOMIC DNA]</scope>
    <source>
        <strain evidence="1">DYQJB</strain>
        <tissue evidence="1">Leaf</tissue>
    </source>
</reference>
<dbReference type="EMBL" id="JBGMDY010000005">
    <property type="protein sequence ID" value="KAL2334565.1"/>
    <property type="molecule type" value="Genomic_DNA"/>
</dbReference>
<protein>
    <submittedName>
        <fullName evidence="1">Uncharacterized protein</fullName>
    </submittedName>
</protein>
<name>A0ABD1MHM4_9FABA</name>
<accession>A0ABD1MHM4</accession>
<comment type="caution">
    <text evidence="1">The sequence shown here is derived from an EMBL/GenBank/DDBJ whole genome shotgun (WGS) entry which is preliminary data.</text>
</comment>
<evidence type="ECO:0000313" key="1">
    <source>
        <dbReference type="EMBL" id="KAL2334565.1"/>
    </source>
</evidence>
<proteinExistence type="predicted"/>
<dbReference type="AlphaFoldDB" id="A0ABD1MHM4"/>
<dbReference type="Proteomes" id="UP001603857">
    <property type="component" value="Unassembled WGS sequence"/>
</dbReference>